<sequence>ILYVHLPKISTVIRKCCLLLVGHVMRYSEAAARILLWFPNVTHRLDYTSLTPKKIIEEDVGLYDSVFMNAMQDRDTWKNFIMSPIGVE</sequence>
<name>A0A0L8HJN9_OCTBM</name>
<proteinExistence type="predicted"/>
<reference evidence="1" key="1">
    <citation type="submission" date="2015-07" db="EMBL/GenBank/DDBJ databases">
        <title>MeaNS - Measles Nucleotide Surveillance Program.</title>
        <authorList>
            <person name="Tran T."/>
            <person name="Druce J."/>
        </authorList>
    </citation>
    <scope>NUCLEOTIDE SEQUENCE</scope>
    <source>
        <strain evidence="1">UCB-OBI-ISO-001</strain>
        <tissue evidence="1">Gonad</tissue>
    </source>
</reference>
<feature type="non-terminal residue" evidence="1">
    <location>
        <position position="1"/>
    </location>
</feature>
<gene>
    <name evidence="1" type="ORF">OCBIM_22013242mg</name>
</gene>
<organism evidence="1">
    <name type="scientific">Octopus bimaculoides</name>
    <name type="common">California two-spotted octopus</name>
    <dbReference type="NCBI Taxonomy" id="37653"/>
    <lineage>
        <taxon>Eukaryota</taxon>
        <taxon>Metazoa</taxon>
        <taxon>Spiralia</taxon>
        <taxon>Lophotrochozoa</taxon>
        <taxon>Mollusca</taxon>
        <taxon>Cephalopoda</taxon>
        <taxon>Coleoidea</taxon>
        <taxon>Octopodiformes</taxon>
        <taxon>Octopoda</taxon>
        <taxon>Incirrata</taxon>
        <taxon>Octopodidae</taxon>
        <taxon>Octopus</taxon>
    </lineage>
</organism>
<evidence type="ECO:0000313" key="1">
    <source>
        <dbReference type="EMBL" id="KOF89339.1"/>
    </source>
</evidence>
<protein>
    <submittedName>
        <fullName evidence="1">Uncharacterized protein</fullName>
    </submittedName>
</protein>
<accession>A0A0L8HJN9</accession>
<dbReference type="EMBL" id="KQ418003">
    <property type="protein sequence ID" value="KOF89339.1"/>
    <property type="molecule type" value="Genomic_DNA"/>
</dbReference>
<dbReference type="AlphaFoldDB" id="A0A0L8HJN9"/>